<evidence type="ECO:0000313" key="2">
    <source>
        <dbReference type="EMBL" id="JAD36708.1"/>
    </source>
</evidence>
<dbReference type="EMBL" id="GBRH01261187">
    <property type="protein sequence ID" value="JAD36708.1"/>
    <property type="molecule type" value="Transcribed_RNA"/>
</dbReference>
<evidence type="ECO:0000256" key="1">
    <source>
        <dbReference type="SAM" id="MobiDB-lite"/>
    </source>
</evidence>
<sequence>MPELLTTGDAHRSQCSNAKGKGETVENSEKGSLTCLPIRQVEQLCLFVGLQSKLKL</sequence>
<reference evidence="2" key="2">
    <citation type="journal article" date="2015" name="Data Brief">
        <title>Shoot transcriptome of the giant reed, Arundo donax.</title>
        <authorList>
            <person name="Barrero R.A."/>
            <person name="Guerrero F.D."/>
            <person name="Moolhuijzen P."/>
            <person name="Goolsby J.A."/>
            <person name="Tidwell J."/>
            <person name="Bellgard S.E."/>
            <person name="Bellgard M.I."/>
        </authorList>
    </citation>
    <scope>NUCLEOTIDE SEQUENCE</scope>
    <source>
        <tissue evidence="2">Shoot tissue taken approximately 20 cm above the soil surface</tissue>
    </source>
</reference>
<organism evidence="2">
    <name type="scientific">Arundo donax</name>
    <name type="common">Giant reed</name>
    <name type="synonym">Donax arundinaceus</name>
    <dbReference type="NCBI Taxonomy" id="35708"/>
    <lineage>
        <taxon>Eukaryota</taxon>
        <taxon>Viridiplantae</taxon>
        <taxon>Streptophyta</taxon>
        <taxon>Embryophyta</taxon>
        <taxon>Tracheophyta</taxon>
        <taxon>Spermatophyta</taxon>
        <taxon>Magnoliopsida</taxon>
        <taxon>Liliopsida</taxon>
        <taxon>Poales</taxon>
        <taxon>Poaceae</taxon>
        <taxon>PACMAD clade</taxon>
        <taxon>Arundinoideae</taxon>
        <taxon>Arundineae</taxon>
        <taxon>Arundo</taxon>
    </lineage>
</organism>
<dbReference type="AlphaFoldDB" id="A0A0A8ZGC5"/>
<feature type="region of interest" description="Disordered" evidence="1">
    <location>
        <begin position="1"/>
        <end position="27"/>
    </location>
</feature>
<accession>A0A0A8ZGC5</accession>
<reference evidence="2" key="1">
    <citation type="submission" date="2014-09" db="EMBL/GenBank/DDBJ databases">
        <authorList>
            <person name="Magalhaes I.L.F."/>
            <person name="Oliveira U."/>
            <person name="Santos F.R."/>
            <person name="Vidigal T.H.D.A."/>
            <person name="Brescovit A.D."/>
            <person name="Santos A.J."/>
        </authorList>
    </citation>
    <scope>NUCLEOTIDE SEQUENCE</scope>
    <source>
        <tissue evidence="2">Shoot tissue taken approximately 20 cm above the soil surface</tissue>
    </source>
</reference>
<name>A0A0A8ZGC5_ARUDO</name>
<proteinExistence type="predicted"/>
<protein>
    <submittedName>
        <fullName evidence="2">Uncharacterized protein</fullName>
    </submittedName>
</protein>